<dbReference type="EMBL" id="CM031828">
    <property type="protein sequence ID" value="KAG6716803.1"/>
    <property type="molecule type" value="Genomic_DNA"/>
</dbReference>
<dbReference type="Proteomes" id="UP000811246">
    <property type="component" value="Chromosome 4"/>
</dbReference>
<accession>A0A922F695</accession>
<sequence length="67" mass="8175">MCSIEIKNMGLLCSRNRHFRGVEAEENAHRMQKLKGELRKKQKLKSISRNFYYLLPWKRKEENHEEI</sequence>
<reference evidence="1" key="1">
    <citation type="submission" date="2021-01" db="EMBL/GenBank/DDBJ databases">
        <authorList>
            <person name="Lovell J.T."/>
            <person name="Bentley N."/>
            <person name="Bhattarai G."/>
            <person name="Jenkins J.W."/>
            <person name="Sreedasyam A."/>
            <person name="Alarcon Y."/>
            <person name="Bock C."/>
            <person name="Boston L."/>
            <person name="Carlson J."/>
            <person name="Cervantes K."/>
            <person name="Clermont K."/>
            <person name="Krom N."/>
            <person name="Kubenka K."/>
            <person name="Mamidi S."/>
            <person name="Mattison C."/>
            <person name="Monteros M."/>
            <person name="Pisani C."/>
            <person name="Plott C."/>
            <person name="Rajasekar S."/>
            <person name="Rhein H.S."/>
            <person name="Rohla C."/>
            <person name="Song M."/>
            <person name="Hilaire R.S."/>
            <person name="Shu S."/>
            <person name="Wells L."/>
            <person name="Wang X."/>
            <person name="Webber J."/>
            <person name="Heerema R.J."/>
            <person name="Klein P."/>
            <person name="Conner P."/>
            <person name="Grauke L."/>
            <person name="Grimwood J."/>
            <person name="Schmutz J."/>
            <person name="Randall J.J."/>
        </authorList>
    </citation>
    <scope>NUCLEOTIDE SEQUENCE</scope>
    <source>
        <tissue evidence="1">Leaf</tissue>
    </source>
</reference>
<protein>
    <submittedName>
        <fullName evidence="1">Uncharacterized protein</fullName>
    </submittedName>
</protein>
<dbReference type="AlphaFoldDB" id="A0A922F695"/>
<evidence type="ECO:0000313" key="1">
    <source>
        <dbReference type="EMBL" id="KAG6716803.1"/>
    </source>
</evidence>
<organism evidence="1 2">
    <name type="scientific">Carya illinoinensis</name>
    <name type="common">Pecan</name>
    <dbReference type="NCBI Taxonomy" id="32201"/>
    <lineage>
        <taxon>Eukaryota</taxon>
        <taxon>Viridiplantae</taxon>
        <taxon>Streptophyta</taxon>
        <taxon>Embryophyta</taxon>
        <taxon>Tracheophyta</taxon>
        <taxon>Spermatophyta</taxon>
        <taxon>Magnoliopsida</taxon>
        <taxon>eudicotyledons</taxon>
        <taxon>Gunneridae</taxon>
        <taxon>Pentapetalae</taxon>
        <taxon>rosids</taxon>
        <taxon>fabids</taxon>
        <taxon>Fagales</taxon>
        <taxon>Juglandaceae</taxon>
        <taxon>Carya</taxon>
    </lineage>
</organism>
<gene>
    <name evidence="1" type="ORF">I3842_04G067100</name>
</gene>
<evidence type="ECO:0000313" key="2">
    <source>
        <dbReference type="Proteomes" id="UP000811246"/>
    </source>
</evidence>
<proteinExistence type="predicted"/>
<name>A0A922F695_CARIL</name>
<comment type="caution">
    <text evidence="1">The sequence shown here is derived from an EMBL/GenBank/DDBJ whole genome shotgun (WGS) entry which is preliminary data.</text>
</comment>